<feature type="domain" description="AB hydrolase-1" evidence="3">
    <location>
        <begin position="6"/>
        <end position="231"/>
    </location>
</feature>
<keyword evidence="4" id="KW-0378">Hydrolase</keyword>
<dbReference type="Pfam" id="PF08450">
    <property type="entry name" value="SGL"/>
    <property type="match status" value="1"/>
</dbReference>
<accession>A0AAE4UZQ3</accession>
<comment type="caution">
    <text evidence="4">The sequence shown here is derived from an EMBL/GenBank/DDBJ whole genome shotgun (WGS) entry which is preliminary data.</text>
</comment>
<dbReference type="Gene3D" id="2.120.10.30">
    <property type="entry name" value="TolB, C-terminal domain"/>
    <property type="match status" value="1"/>
</dbReference>
<reference evidence="4" key="1">
    <citation type="submission" date="2023-10" db="EMBL/GenBank/DDBJ databases">
        <title>Development of a sustainable strategy for remediation of hydrocarbon-contaminated territories based on the waste exchange concept.</title>
        <authorList>
            <person name="Krivoruchko A."/>
        </authorList>
    </citation>
    <scope>NUCLEOTIDE SEQUENCE</scope>
    <source>
        <strain evidence="4">IEGM 68</strain>
    </source>
</reference>
<dbReference type="InterPro" id="IPR011042">
    <property type="entry name" value="6-blade_b-propeller_TolB-like"/>
</dbReference>
<dbReference type="GO" id="GO:0016787">
    <property type="term" value="F:hydrolase activity"/>
    <property type="evidence" value="ECO:0007669"/>
    <property type="project" value="UniProtKB-KW"/>
</dbReference>
<name>A0AAE4UZQ3_9NOCA</name>
<dbReference type="PANTHER" id="PTHR10426:SF88">
    <property type="entry name" value="ADIPOCYTE PLASMA MEMBRANE-ASSOCIATED PROTEIN HEMOMUCIN-RELATED"/>
    <property type="match status" value="1"/>
</dbReference>
<dbReference type="Proteomes" id="UP001185863">
    <property type="component" value="Unassembled WGS sequence"/>
</dbReference>
<dbReference type="RefSeq" id="WP_317745742.1">
    <property type="nucleotide sequence ID" value="NZ_JAWLUP010000021.1"/>
</dbReference>
<evidence type="ECO:0000259" key="2">
    <source>
        <dbReference type="Pfam" id="PF08450"/>
    </source>
</evidence>
<dbReference type="EMBL" id="JAWLUP010000021">
    <property type="protein sequence ID" value="MDV7265158.1"/>
    <property type="molecule type" value="Genomic_DNA"/>
</dbReference>
<protein>
    <submittedName>
        <fullName evidence="4">Alpha/beta fold hydrolase</fullName>
    </submittedName>
</protein>
<evidence type="ECO:0000313" key="5">
    <source>
        <dbReference type="Proteomes" id="UP001185863"/>
    </source>
</evidence>
<proteinExistence type="predicted"/>
<gene>
    <name evidence="4" type="ORF">R4315_11455</name>
</gene>
<evidence type="ECO:0000259" key="3">
    <source>
        <dbReference type="Pfam" id="PF12697"/>
    </source>
</evidence>
<dbReference type="SUPFAM" id="SSF63829">
    <property type="entry name" value="Calcium-dependent phosphotriesterase"/>
    <property type="match status" value="1"/>
</dbReference>
<sequence>MSSDAVVLLHGLGGSPSTWDRVRPLLPGSVLTPRVSGAVSIEQDALDVARAMRSAGHTSATVVGHSRGGLVATSLAEQFPALVNRLVLVSTPPTVASRLTARELSEAILRVPALGAAVWKALPARSLRRGLRSAFAPGGPVPDFAVRDLAETGIGRFRSSTTAIDHYLEESDLADRLVALTCPIELVYGLDDRRVDPVAMARCAAGPEIDAFPLRHEGHGAPWSSAGAVAAVITGRAWPSAAAGQAEKLPPRLHPVRWTPPRATPRARETASADPVRGIRRIELPGRGPEDVRVDSLGRIVTGVEDGRILRVTITDGDATVETLADTGGRPLGMTVVDDATLLVCDSERGLLRVDLDTGAVDVLLDSLDGEPITFASNVVRAASGRVYFTVSTRRFGFHDFLGDLLEHSGTGRIVVLEPDRSARVLHQGIQFANGLTVSDAEDLLIVCETGDFRVMTYPLADGAVGTPRVLVDNLPGFPDNMSVDGDLTWVAMATPRSALFDRVAPLPGVLRRLAYSLPERVRSGASTTWVIAVDGQGAVVHDLQTSSPEYSMVTSVVRRGPHLVLGSITESALAVIDLPSTFSKRVGT</sequence>
<organism evidence="4 5">
    <name type="scientific">Rhodococcus oxybenzonivorans</name>
    <dbReference type="NCBI Taxonomy" id="1990687"/>
    <lineage>
        <taxon>Bacteria</taxon>
        <taxon>Bacillati</taxon>
        <taxon>Actinomycetota</taxon>
        <taxon>Actinomycetes</taxon>
        <taxon>Mycobacteriales</taxon>
        <taxon>Nocardiaceae</taxon>
        <taxon>Rhodococcus</taxon>
    </lineage>
</organism>
<dbReference type="PANTHER" id="PTHR10426">
    <property type="entry name" value="STRICTOSIDINE SYNTHASE-RELATED"/>
    <property type="match status" value="1"/>
</dbReference>
<evidence type="ECO:0000256" key="1">
    <source>
        <dbReference type="SAM" id="MobiDB-lite"/>
    </source>
</evidence>
<feature type="region of interest" description="Disordered" evidence="1">
    <location>
        <begin position="252"/>
        <end position="274"/>
    </location>
</feature>
<dbReference type="AlphaFoldDB" id="A0AAE4UZQ3"/>
<feature type="domain" description="SMP-30/Gluconolactonase/LRE-like region" evidence="2">
    <location>
        <begin position="305"/>
        <end position="494"/>
    </location>
</feature>
<dbReference type="InterPro" id="IPR029058">
    <property type="entry name" value="AB_hydrolase_fold"/>
</dbReference>
<dbReference type="InterPro" id="IPR000073">
    <property type="entry name" value="AB_hydrolase_1"/>
</dbReference>
<evidence type="ECO:0000313" key="4">
    <source>
        <dbReference type="EMBL" id="MDV7265158.1"/>
    </source>
</evidence>
<dbReference type="InterPro" id="IPR013658">
    <property type="entry name" value="SGL"/>
</dbReference>
<dbReference type="Gene3D" id="3.40.50.1820">
    <property type="entry name" value="alpha/beta hydrolase"/>
    <property type="match status" value="1"/>
</dbReference>
<dbReference type="SUPFAM" id="SSF53474">
    <property type="entry name" value="alpha/beta-Hydrolases"/>
    <property type="match status" value="1"/>
</dbReference>
<dbReference type="Pfam" id="PF12697">
    <property type="entry name" value="Abhydrolase_6"/>
    <property type="match status" value="1"/>
</dbReference>